<evidence type="ECO:0000313" key="2">
    <source>
        <dbReference type="Proteomes" id="UP000230423"/>
    </source>
</evidence>
<dbReference type="AlphaFoldDB" id="A0A2G9T7B4"/>
<dbReference type="Proteomes" id="UP000230423">
    <property type="component" value="Unassembled WGS sequence"/>
</dbReference>
<accession>A0A2G9T7B4</accession>
<proteinExistence type="predicted"/>
<evidence type="ECO:0000313" key="1">
    <source>
        <dbReference type="EMBL" id="PIO53833.1"/>
    </source>
</evidence>
<dbReference type="EMBL" id="KZ405713">
    <property type="protein sequence ID" value="PIO53833.1"/>
    <property type="molecule type" value="Genomic_DNA"/>
</dbReference>
<reference evidence="1 2" key="1">
    <citation type="submission" date="2015-09" db="EMBL/GenBank/DDBJ databases">
        <title>Draft genome of the parasitic nematode Teladorsagia circumcincta isolate WARC Sus (inbred).</title>
        <authorList>
            <person name="Mitreva M."/>
        </authorList>
    </citation>
    <scope>NUCLEOTIDE SEQUENCE [LARGE SCALE GENOMIC DNA]</scope>
    <source>
        <strain evidence="1 2">S</strain>
    </source>
</reference>
<keyword evidence="2" id="KW-1185">Reference proteome</keyword>
<name>A0A2G9T7B4_TELCI</name>
<gene>
    <name evidence="1" type="ORF">TELCIR_24817</name>
</gene>
<organism evidence="1 2">
    <name type="scientific">Teladorsagia circumcincta</name>
    <name type="common">Brown stomach worm</name>
    <name type="synonym">Ostertagia circumcincta</name>
    <dbReference type="NCBI Taxonomy" id="45464"/>
    <lineage>
        <taxon>Eukaryota</taxon>
        <taxon>Metazoa</taxon>
        <taxon>Ecdysozoa</taxon>
        <taxon>Nematoda</taxon>
        <taxon>Chromadorea</taxon>
        <taxon>Rhabditida</taxon>
        <taxon>Rhabditina</taxon>
        <taxon>Rhabditomorpha</taxon>
        <taxon>Strongyloidea</taxon>
        <taxon>Trichostrongylidae</taxon>
        <taxon>Teladorsagia</taxon>
    </lineage>
</organism>
<feature type="non-terminal residue" evidence="1">
    <location>
        <position position="65"/>
    </location>
</feature>
<protein>
    <submittedName>
        <fullName evidence="1">Uncharacterized protein</fullName>
    </submittedName>
</protein>
<sequence length="65" mass="7719">MKPVLVFGVGAVLKNQLIEKEMKEQNEQQKAKFDEIRKRTQAIRDRYNKQLEKGEVIFEPQTYAH</sequence>